<evidence type="ECO:0000313" key="2">
    <source>
        <dbReference type="Proteomes" id="UP001497744"/>
    </source>
</evidence>
<protein>
    <submittedName>
        <fullName evidence="1">Alcohol dehydrogenase</fullName>
    </submittedName>
</protein>
<name>A0AAV4LQU5_BABCB</name>
<gene>
    <name evidence="1" type="ORF">BcabD6B2_09160</name>
</gene>
<dbReference type="RefSeq" id="XP_067713552.1">
    <property type="nucleotide sequence ID" value="XM_067857451.1"/>
</dbReference>
<reference evidence="1 2" key="1">
    <citation type="submission" date="2021-06" db="EMBL/GenBank/DDBJ databases">
        <title>Genome sequence of Babesia caballi.</title>
        <authorList>
            <person name="Yamagishi J."/>
            <person name="Kidaka T."/>
            <person name="Ochi A."/>
        </authorList>
    </citation>
    <scope>NUCLEOTIDE SEQUENCE [LARGE SCALE GENOMIC DNA]</scope>
    <source>
        <strain evidence="1">USDA-D6B2</strain>
    </source>
</reference>
<dbReference type="Proteomes" id="UP001497744">
    <property type="component" value="Unassembled WGS sequence"/>
</dbReference>
<dbReference type="GeneID" id="94192964"/>
<proteinExistence type="predicted"/>
<comment type="caution">
    <text evidence="1">The sequence shown here is derived from an EMBL/GenBank/DDBJ whole genome shotgun (WGS) entry which is preliminary data.</text>
</comment>
<organism evidence="1 2">
    <name type="scientific">Babesia caballi</name>
    <dbReference type="NCBI Taxonomy" id="5871"/>
    <lineage>
        <taxon>Eukaryota</taxon>
        <taxon>Sar</taxon>
        <taxon>Alveolata</taxon>
        <taxon>Apicomplexa</taxon>
        <taxon>Aconoidasida</taxon>
        <taxon>Piroplasmida</taxon>
        <taxon>Babesiidae</taxon>
        <taxon>Babesia</taxon>
    </lineage>
</organism>
<dbReference type="EMBL" id="BPLF01000001">
    <property type="protein sequence ID" value="GIX61481.1"/>
    <property type="molecule type" value="Genomic_DNA"/>
</dbReference>
<keyword evidence="2" id="KW-1185">Reference proteome</keyword>
<sequence length="250" mass="28341">MSRNVGVHLVRVAHGHVPGPPARHALQADDVGARGVELLRHHLVRQREGRRHGRPGLDDEVLHDGVHVQQQPLAALLREPRREQVHDHRPGPGVAPRARVAPHVLRDVREGHDVYLPPFRLVHHKVHVEHRHQPADDLQRVPPPHHRDQERALNWPEDAVHRVQDGYRAGLALHRNDVVQRLLSFFASVALGYALVQLGGHVQYYPCRVELSESQPEGVLRRRCVHGPVPRAADARRLDSLQVHVVTCQH</sequence>
<accession>A0AAV4LQU5</accession>
<dbReference type="AlphaFoldDB" id="A0AAV4LQU5"/>
<evidence type="ECO:0000313" key="1">
    <source>
        <dbReference type="EMBL" id="GIX61481.1"/>
    </source>
</evidence>